<dbReference type="AlphaFoldDB" id="A0A4Y3ISI3"/>
<protein>
    <submittedName>
        <fullName evidence="1">Uncharacterized protein</fullName>
    </submittedName>
</protein>
<reference evidence="1 2" key="1">
    <citation type="submission" date="2019-06" db="EMBL/GenBank/DDBJ databases">
        <title>Whole genome shotgun sequence of Vibrio comitans NBRC 102076.</title>
        <authorList>
            <person name="Hosoyama A."/>
            <person name="Uohara A."/>
            <person name="Ohji S."/>
            <person name="Ichikawa N."/>
        </authorList>
    </citation>
    <scope>NUCLEOTIDE SEQUENCE [LARGE SCALE GENOMIC DNA]</scope>
    <source>
        <strain evidence="1 2">NBRC 102076</strain>
    </source>
</reference>
<organism evidence="1 2">
    <name type="scientific">Vibrio comitans NBRC 102076</name>
    <dbReference type="NCBI Taxonomy" id="1219078"/>
    <lineage>
        <taxon>Bacteria</taxon>
        <taxon>Pseudomonadati</taxon>
        <taxon>Pseudomonadota</taxon>
        <taxon>Gammaproteobacteria</taxon>
        <taxon>Vibrionales</taxon>
        <taxon>Vibrionaceae</taxon>
        <taxon>Vibrio</taxon>
    </lineage>
</organism>
<comment type="caution">
    <text evidence="1">The sequence shown here is derived from an EMBL/GenBank/DDBJ whole genome shotgun (WGS) entry which is preliminary data.</text>
</comment>
<accession>A0A4Y3ISI3</accession>
<keyword evidence="2" id="KW-1185">Reference proteome</keyword>
<evidence type="ECO:0000313" key="1">
    <source>
        <dbReference type="EMBL" id="GEA61700.1"/>
    </source>
</evidence>
<gene>
    <name evidence="1" type="ORF">VCO01S_28930</name>
</gene>
<dbReference type="EMBL" id="BJLH01000013">
    <property type="protein sequence ID" value="GEA61700.1"/>
    <property type="molecule type" value="Genomic_DNA"/>
</dbReference>
<dbReference type="Proteomes" id="UP000318242">
    <property type="component" value="Unassembled WGS sequence"/>
</dbReference>
<name>A0A4Y3ISI3_9VIBR</name>
<sequence length="116" mass="12385">MATVCEIDQGSVIPGLNSIISIAPTDYEPSMLKIDYLDDTGVTIYSGTGTITNEDFLEIKFVRAKVENFSFGFTLLSSLLGDNVGIPAFETILPSESLGIYRPDGDGNEIAGPSCL</sequence>
<proteinExistence type="predicted"/>
<evidence type="ECO:0000313" key="2">
    <source>
        <dbReference type="Proteomes" id="UP000318242"/>
    </source>
</evidence>